<dbReference type="RefSeq" id="WP_024525278.1">
    <property type="nucleotide sequence ID" value="NZ_CAKMAP010000002.1"/>
</dbReference>
<organism evidence="6 8">
    <name type="scientific">Levilactobacillus brevis</name>
    <name type="common">Lactobacillus brevis</name>
    <dbReference type="NCBI Taxonomy" id="1580"/>
    <lineage>
        <taxon>Bacteria</taxon>
        <taxon>Bacillati</taxon>
        <taxon>Bacillota</taxon>
        <taxon>Bacilli</taxon>
        <taxon>Lactobacillales</taxon>
        <taxon>Lactobacillaceae</taxon>
        <taxon>Levilactobacillus</taxon>
    </lineage>
</organism>
<sequence length="290" mass="32439">MLDNHLLEELATFAQTKTLAETATKLNITQPTVTRGMQKLEEQLGVKLFERHPNRLTLNATGKLAAAEATRLLAAQREAVTRIRNFDSSHQTFPIATTLPGPLLYLQHIQGHLPTTTHLPTTLLAPERVTTALTSQQAIVVLTNQPLDTPLITSQSIGIERLAVNLNQFMYQANQATVSFAELQGLNFIVLRDIGPWRDIIQQAIPNAQFFYQEQRAALLALTKSANLPFFTTNLSIFDPTFTTNQVTEQRVCLPINDVAAQMTVYATYLRTEKTRVQPLITQLSTHWPN</sequence>
<protein>
    <submittedName>
        <fullName evidence="6">LysR family transcriptional regulator</fullName>
    </submittedName>
</protein>
<evidence type="ECO:0000259" key="5">
    <source>
        <dbReference type="PROSITE" id="PS50931"/>
    </source>
</evidence>
<dbReference type="GO" id="GO:0032993">
    <property type="term" value="C:protein-DNA complex"/>
    <property type="evidence" value="ECO:0007669"/>
    <property type="project" value="TreeGrafter"/>
</dbReference>
<reference evidence="7" key="2">
    <citation type="submission" date="2018-05" db="EMBL/GenBank/DDBJ databases">
        <title>Genome Comparison of Lactic Acid Bacteria Isolated from non-Wheat Sourdough.</title>
        <authorList>
            <person name="Rice T."/>
            <person name="Axel C."/>
            <person name="Lynch K.M."/>
            <person name="Benz C."/>
            <person name="Arendt E.K."/>
            <person name="Coffey A."/>
        </authorList>
    </citation>
    <scope>NUCLEOTIDE SEQUENCE</scope>
    <source>
        <strain evidence="7">TR055</strain>
    </source>
</reference>
<reference evidence="6 8" key="1">
    <citation type="submission" date="2017-09" db="EMBL/GenBank/DDBJ databases">
        <title>Genome sequence of Lactobacillus brevis D7.</title>
        <authorList>
            <person name="Kwon M.-S."/>
            <person name="Lim S.K."/>
            <person name="Choi H.-J."/>
        </authorList>
    </citation>
    <scope>NUCLEOTIDE SEQUENCE [LARGE SCALE GENOMIC DNA]</scope>
    <source>
        <strain evidence="6 8">D7</strain>
    </source>
</reference>
<dbReference type="InterPro" id="IPR000847">
    <property type="entry name" value="LysR_HTH_N"/>
</dbReference>
<evidence type="ECO:0000256" key="2">
    <source>
        <dbReference type="ARBA" id="ARBA00023015"/>
    </source>
</evidence>
<dbReference type="OrthoDB" id="79118at2"/>
<keyword evidence="3" id="KW-0238">DNA-binding</keyword>
<dbReference type="AlphaFoldDB" id="A0A0C1MDB7"/>
<dbReference type="Pfam" id="PF00126">
    <property type="entry name" value="HTH_1"/>
    <property type="match status" value="1"/>
</dbReference>
<accession>A0A0C1MDB7</accession>
<dbReference type="GO" id="GO:0003700">
    <property type="term" value="F:DNA-binding transcription factor activity"/>
    <property type="evidence" value="ECO:0007669"/>
    <property type="project" value="InterPro"/>
</dbReference>
<dbReference type="InterPro" id="IPR036388">
    <property type="entry name" value="WH-like_DNA-bd_sf"/>
</dbReference>
<evidence type="ECO:0000256" key="4">
    <source>
        <dbReference type="ARBA" id="ARBA00023163"/>
    </source>
</evidence>
<feature type="domain" description="HTH lysR-type" evidence="5">
    <location>
        <begin position="2"/>
        <end position="59"/>
    </location>
</feature>
<keyword evidence="4" id="KW-0804">Transcription</keyword>
<dbReference type="PRINTS" id="PR00039">
    <property type="entry name" value="HTHLYSR"/>
</dbReference>
<dbReference type="EMBL" id="NVYO01000001">
    <property type="protein sequence ID" value="PBQ23650.1"/>
    <property type="molecule type" value="Genomic_DNA"/>
</dbReference>
<dbReference type="GO" id="GO:0003677">
    <property type="term" value="F:DNA binding"/>
    <property type="evidence" value="ECO:0007669"/>
    <property type="project" value="UniProtKB-KW"/>
</dbReference>
<dbReference type="PANTHER" id="PTHR30346">
    <property type="entry name" value="TRANSCRIPTIONAL DUAL REGULATOR HCAR-RELATED"/>
    <property type="match status" value="1"/>
</dbReference>
<evidence type="ECO:0000313" key="6">
    <source>
        <dbReference type="EMBL" id="PBQ23650.1"/>
    </source>
</evidence>
<name>A0A0C1MDB7_LEVBR</name>
<dbReference type="Proteomes" id="UP000217918">
    <property type="component" value="Unassembled WGS sequence"/>
</dbReference>
<evidence type="ECO:0000313" key="8">
    <source>
        <dbReference type="Proteomes" id="UP000217918"/>
    </source>
</evidence>
<evidence type="ECO:0000313" key="7">
    <source>
        <dbReference type="EMBL" id="TOZ03376.1"/>
    </source>
</evidence>
<gene>
    <name evidence="6" type="ORF">CNR29_06350</name>
    <name evidence="7" type="ORF">DIS17_08885</name>
</gene>
<dbReference type="PROSITE" id="PS50931">
    <property type="entry name" value="HTH_LYSR"/>
    <property type="match status" value="1"/>
</dbReference>
<dbReference type="Proteomes" id="UP000785759">
    <property type="component" value="Unassembled WGS sequence"/>
</dbReference>
<evidence type="ECO:0000256" key="1">
    <source>
        <dbReference type="ARBA" id="ARBA00009437"/>
    </source>
</evidence>
<dbReference type="Gene3D" id="1.10.10.10">
    <property type="entry name" value="Winged helix-like DNA-binding domain superfamily/Winged helix DNA-binding domain"/>
    <property type="match status" value="1"/>
</dbReference>
<dbReference type="SUPFAM" id="SSF46785">
    <property type="entry name" value="Winged helix' DNA-binding domain"/>
    <property type="match status" value="1"/>
</dbReference>
<keyword evidence="2" id="KW-0805">Transcription regulation</keyword>
<comment type="caution">
    <text evidence="6">The sequence shown here is derived from an EMBL/GenBank/DDBJ whole genome shotgun (WGS) entry which is preliminary data.</text>
</comment>
<proteinExistence type="inferred from homology"/>
<comment type="similarity">
    <text evidence="1">Belongs to the LysR transcriptional regulatory family.</text>
</comment>
<evidence type="ECO:0000256" key="3">
    <source>
        <dbReference type="ARBA" id="ARBA00023125"/>
    </source>
</evidence>
<dbReference type="EMBL" id="QFDK01000009">
    <property type="protein sequence ID" value="TOZ03376.1"/>
    <property type="molecule type" value="Genomic_DNA"/>
</dbReference>
<dbReference type="InterPro" id="IPR036390">
    <property type="entry name" value="WH_DNA-bd_sf"/>
</dbReference>
<dbReference type="PANTHER" id="PTHR30346:SF0">
    <property type="entry name" value="HCA OPERON TRANSCRIPTIONAL ACTIVATOR HCAR"/>
    <property type="match status" value="1"/>
</dbReference>